<dbReference type="SUPFAM" id="SSF47090">
    <property type="entry name" value="PGBD-like"/>
    <property type="match status" value="7"/>
</dbReference>
<gene>
    <name evidence="3" type="ORF">ACFSUN_08815</name>
</gene>
<dbReference type="InterPro" id="IPR036366">
    <property type="entry name" value="PGBDSf"/>
</dbReference>
<keyword evidence="4" id="KW-1185">Reference proteome</keyword>
<dbReference type="InterPro" id="IPR002477">
    <property type="entry name" value="Peptidoglycan-bd-like"/>
</dbReference>
<dbReference type="Proteomes" id="UP001597451">
    <property type="component" value="Unassembled WGS sequence"/>
</dbReference>
<comment type="caution">
    <text evidence="3">The sequence shown here is derived from an EMBL/GenBank/DDBJ whole genome shotgun (WGS) entry which is preliminary data.</text>
</comment>
<evidence type="ECO:0000313" key="3">
    <source>
        <dbReference type="EMBL" id="MFD2628887.1"/>
    </source>
</evidence>
<dbReference type="Pfam" id="PF01520">
    <property type="entry name" value="Amidase_3"/>
    <property type="match status" value="1"/>
</dbReference>
<keyword evidence="1" id="KW-0378">Hydrolase</keyword>
<dbReference type="EMBL" id="JBHUMX010000021">
    <property type="protein sequence ID" value="MFD2628887.1"/>
    <property type="molecule type" value="Genomic_DNA"/>
</dbReference>
<dbReference type="PANTHER" id="PTHR30404:SF0">
    <property type="entry name" value="N-ACETYLMURAMOYL-L-ALANINE AMIDASE AMIC"/>
    <property type="match status" value="1"/>
</dbReference>
<dbReference type="SMART" id="SM00646">
    <property type="entry name" value="Ami_3"/>
    <property type="match status" value="1"/>
</dbReference>
<dbReference type="Gene3D" id="1.10.101.10">
    <property type="entry name" value="PGBD-like superfamily/PGBD"/>
    <property type="match status" value="7"/>
</dbReference>
<dbReference type="InterPro" id="IPR050695">
    <property type="entry name" value="N-acetylmuramoyl_amidase_3"/>
</dbReference>
<sequence>IEPNGIADAYTRQKLDELLEAGYQEGDRHEAISDMKEKLNALGFGNILVTDYFGSFTTKKVTDFQNYYGLEVTGTANQETLNKLDALMDTPFQYGGRDDAIIPMKEKLNALGFGHITVTNYYGAFTRSQVKEFQSYYGLVENGIADEPTRNKLDEVMASSFQEGDRHEDISALKEKLNKMGFGQILVTDYYGSFTVRKVKEFQEFYGLQQTGVADAITIKSLDELYNNGFKQGDSHPIMNEFKQKLNKLGFGYITVTDYFGSYSAKKVKEFQSFYGLDATGRINAETIDKLNKAANSFYSYGDRDAEIKEIKKKLNAIGFGNITVTSYFGSFTKKKVSDFQRYYDLPVSGKADPVTMKYLEEVYQTPFQYGQRHADTPGLKEKLNRLGFGYITVTTYFGNYTKQKVEDFQEHYGLISNGIIDKPTLNMLNKINNTSYQKGKRSSGIINLKENLNAIGYGGITLTDYYGSFTEKRVKEFQRDAGLPVSGIADEITRKEIESRIVKVFLDPGHGDHDPGGRGYGLKEKDVVLDIAHSAFNYLSTGYYGVTVQMSRTVDEFIELEERAAMANSWGADYFVSLHTNALNGSANGFETFIHDGNVSEETEERQRDLHTYLRDQLGIKDRGMKEANFSVLRNSKMPAILLEYMFIDNTVENALLKNSSYRNWLGKITADAIAKSFGLKRR</sequence>
<protein>
    <submittedName>
        <fullName evidence="3">Peptidoglycan-binding protein</fullName>
    </submittedName>
</protein>
<dbReference type="InterPro" id="IPR036365">
    <property type="entry name" value="PGBD-like_sf"/>
</dbReference>
<evidence type="ECO:0000256" key="1">
    <source>
        <dbReference type="ARBA" id="ARBA00022801"/>
    </source>
</evidence>
<dbReference type="Pfam" id="PF01471">
    <property type="entry name" value="PG_binding_1"/>
    <property type="match status" value="7"/>
</dbReference>
<evidence type="ECO:0000259" key="2">
    <source>
        <dbReference type="SMART" id="SM00646"/>
    </source>
</evidence>
<dbReference type="PANTHER" id="PTHR30404">
    <property type="entry name" value="N-ACETYLMURAMOYL-L-ALANINE AMIDASE"/>
    <property type="match status" value="1"/>
</dbReference>
<evidence type="ECO:0000313" key="4">
    <source>
        <dbReference type="Proteomes" id="UP001597451"/>
    </source>
</evidence>
<accession>A0ABW5PZU9</accession>
<dbReference type="CDD" id="cd02696">
    <property type="entry name" value="MurNAc-LAA"/>
    <property type="match status" value="1"/>
</dbReference>
<feature type="domain" description="MurNAc-LAA" evidence="2">
    <location>
        <begin position="565"/>
        <end position="676"/>
    </location>
</feature>
<dbReference type="SUPFAM" id="SSF53187">
    <property type="entry name" value="Zn-dependent exopeptidases"/>
    <property type="match status" value="1"/>
</dbReference>
<dbReference type="InterPro" id="IPR002508">
    <property type="entry name" value="MurNAc-LAA_cat"/>
</dbReference>
<dbReference type="Gene3D" id="3.40.630.40">
    <property type="entry name" value="Zn-dependent exopeptidases"/>
    <property type="match status" value="1"/>
</dbReference>
<name>A0ABW5PZU9_9BACI</name>
<organism evidence="3 4">
    <name type="scientific">Oceanobacillus kapialis</name>
    <dbReference type="NCBI Taxonomy" id="481353"/>
    <lineage>
        <taxon>Bacteria</taxon>
        <taxon>Bacillati</taxon>
        <taxon>Bacillota</taxon>
        <taxon>Bacilli</taxon>
        <taxon>Bacillales</taxon>
        <taxon>Bacillaceae</taxon>
        <taxon>Oceanobacillus</taxon>
    </lineage>
</organism>
<proteinExistence type="predicted"/>
<feature type="non-terminal residue" evidence="3">
    <location>
        <position position="1"/>
    </location>
</feature>
<reference evidence="4" key="1">
    <citation type="journal article" date="2019" name="Int. J. Syst. Evol. Microbiol.">
        <title>The Global Catalogue of Microorganisms (GCM) 10K type strain sequencing project: providing services to taxonomists for standard genome sequencing and annotation.</title>
        <authorList>
            <consortium name="The Broad Institute Genomics Platform"/>
            <consortium name="The Broad Institute Genome Sequencing Center for Infectious Disease"/>
            <person name="Wu L."/>
            <person name="Ma J."/>
        </authorList>
    </citation>
    <scope>NUCLEOTIDE SEQUENCE [LARGE SCALE GENOMIC DNA]</scope>
    <source>
        <strain evidence="4">TISTR 1858</strain>
    </source>
</reference>
<dbReference type="RefSeq" id="WP_379561642.1">
    <property type="nucleotide sequence ID" value="NZ_JBHUMX010000021.1"/>
</dbReference>